<evidence type="ECO:0000259" key="3">
    <source>
        <dbReference type="PROSITE" id="PS51352"/>
    </source>
</evidence>
<keyword evidence="2" id="KW-0472">Membrane</keyword>
<dbReference type="PANTHER" id="PTHR42852:SF13">
    <property type="entry name" value="PROTEIN DIPZ"/>
    <property type="match status" value="1"/>
</dbReference>
<proteinExistence type="predicted"/>
<dbReference type="Pfam" id="PF00578">
    <property type="entry name" value="AhpC-TSA"/>
    <property type="match status" value="1"/>
</dbReference>
<dbReference type="SUPFAM" id="SSF52833">
    <property type="entry name" value="Thioredoxin-like"/>
    <property type="match status" value="1"/>
</dbReference>
<evidence type="ECO:0000313" key="4">
    <source>
        <dbReference type="EMBL" id="RED58154.1"/>
    </source>
</evidence>
<feature type="domain" description="Thioredoxin" evidence="3">
    <location>
        <begin position="196"/>
        <end position="336"/>
    </location>
</feature>
<protein>
    <submittedName>
        <fullName evidence="4">Peroxiredoxin</fullName>
    </submittedName>
</protein>
<comment type="caution">
    <text evidence="4">The sequence shown here is derived from an EMBL/GenBank/DDBJ whole genome shotgun (WGS) entry which is preliminary data.</text>
</comment>
<feature type="transmembrane region" description="Helical" evidence="2">
    <location>
        <begin position="167"/>
        <end position="186"/>
    </location>
</feature>
<reference evidence="4 5" key="1">
    <citation type="submission" date="2018-07" db="EMBL/GenBank/DDBJ databases">
        <title>Genomic Encyclopedia of Type Strains, Phase III (KMG-III): the genomes of soil and plant-associated and newly described type strains.</title>
        <authorList>
            <person name="Whitman W."/>
        </authorList>
    </citation>
    <scope>NUCLEOTIDE SEQUENCE [LARGE SCALE GENOMIC DNA]</scope>
    <source>
        <strain evidence="4 5">CECT 8236</strain>
    </source>
</reference>
<feature type="transmembrane region" description="Helical" evidence="2">
    <location>
        <begin position="12"/>
        <end position="35"/>
    </location>
</feature>
<dbReference type="GO" id="GO:0016209">
    <property type="term" value="F:antioxidant activity"/>
    <property type="evidence" value="ECO:0007669"/>
    <property type="project" value="InterPro"/>
</dbReference>
<evidence type="ECO:0000313" key="5">
    <source>
        <dbReference type="Proteomes" id="UP000256869"/>
    </source>
</evidence>
<gene>
    <name evidence="4" type="ORF">DFP95_109192</name>
</gene>
<dbReference type="RefSeq" id="WP_115993813.1">
    <property type="nucleotide sequence ID" value="NZ_QRDY01000009.1"/>
</dbReference>
<dbReference type="OrthoDB" id="25753at2"/>
<keyword evidence="1" id="KW-1015">Disulfide bond</keyword>
<dbReference type="Gene3D" id="3.40.30.10">
    <property type="entry name" value="Glutaredoxin"/>
    <property type="match status" value="1"/>
</dbReference>
<feature type="transmembrane region" description="Helical" evidence="2">
    <location>
        <begin position="47"/>
        <end position="70"/>
    </location>
</feature>
<feature type="transmembrane region" description="Helical" evidence="2">
    <location>
        <begin position="82"/>
        <end position="103"/>
    </location>
</feature>
<dbReference type="InterPro" id="IPR036249">
    <property type="entry name" value="Thioredoxin-like_sf"/>
</dbReference>
<organism evidence="4 5">
    <name type="scientific">Cohnella lupini</name>
    <dbReference type="NCBI Taxonomy" id="1294267"/>
    <lineage>
        <taxon>Bacteria</taxon>
        <taxon>Bacillati</taxon>
        <taxon>Bacillota</taxon>
        <taxon>Bacilli</taxon>
        <taxon>Bacillales</taxon>
        <taxon>Paenibacillaceae</taxon>
        <taxon>Cohnella</taxon>
    </lineage>
</organism>
<keyword evidence="5" id="KW-1185">Reference proteome</keyword>
<dbReference type="CDD" id="cd02966">
    <property type="entry name" value="TlpA_like_family"/>
    <property type="match status" value="1"/>
</dbReference>
<dbReference type="InterPro" id="IPR000866">
    <property type="entry name" value="AhpC/TSA"/>
</dbReference>
<name>A0A3D9I8P0_9BACL</name>
<dbReference type="PROSITE" id="PS51352">
    <property type="entry name" value="THIOREDOXIN_2"/>
    <property type="match status" value="1"/>
</dbReference>
<dbReference type="GO" id="GO:0016491">
    <property type="term" value="F:oxidoreductase activity"/>
    <property type="evidence" value="ECO:0007669"/>
    <property type="project" value="InterPro"/>
</dbReference>
<dbReference type="PANTHER" id="PTHR42852">
    <property type="entry name" value="THIOL:DISULFIDE INTERCHANGE PROTEIN DSBE"/>
    <property type="match status" value="1"/>
</dbReference>
<feature type="transmembrane region" description="Helical" evidence="2">
    <location>
        <begin position="144"/>
        <end position="160"/>
    </location>
</feature>
<feature type="transmembrane region" description="Helical" evidence="2">
    <location>
        <begin position="115"/>
        <end position="138"/>
    </location>
</feature>
<evidence type="ECO:0000256" key="1">
    <source>
        <dbReference type="ARBA" id="ARBA00023157"/>
    </source>
</evidence>
<dbReference type="Proteomes" id="UP000256869">
    <property type="component" value="Unassembled WGS sequence"/>
</dbReference>
<dbReference type="InterPro" id="IPR013766">
    <property type="entry name" value="Thioredoxin_domain"/>
</dbReference>
<evidence type="ECO:0000256" key="2">
    <source>
        <dbReference type="SAM" id="Phobius"/>
    </source>
</evidence>
<sequence length="336" mass="36504">MGQLGQMPNLQVGTFVLNAELLVYLLAGIVGVLMVRLKHKAHPERDPIVSVAWDSVILWIGIWKISLLLFDPASVIDNPMTLLFFSGGMPGFWLASAVAIGYAGFRYTKRLGKNAAARTVAAMACGWAATAYLATVLFSDSPGVVTYIGLAFFASMLAFLMSPSPRFAAQVLGVALVATMIASAVWNPGDGDAKSIGDDRLAPDFRLSDLDGNPVNLSDYRGQTVLMNFWATWCQVCKAEMPHVEKLYRKYKDQDVVVLSVNVTSQERNAGKVGDYVDKHGLSFPVVLDEAGAVADQYKVTAYPTTYIIDADGVIRERYLGAISYDNMKKAVAVLD</sequence>
<dbReference type="EMBL" id="QRDY01000009">
    <property type="protein sequence ID" value="RED58154.1"/>
    <property type="molecule type" value="Genomic_DNA"/>
</dbReference>
<dbReference type="AlphaFoldDB" id="A0A3D9I8P0"/>
<keyword evidence="2" id="KW-0812">Transmembrane</keyword>
<keyword evidence="2" id="KW-1133">Transmembrane helix</keyword>
<accession>A0A3D9I8P0</accession>
<dbReference type="InterPro" id="IPR050553">
    <property type="entry name" value="Thioredoxin_ResA/DsbE_sf"/>
</dbReference>